<sequence>MIHFVISGMPGGVYDFAHIVQAEIGVDIVNLVPLSVSNTAHIKIKAGDTVVLMMTGYEYSKRGAPLWLLREMETRRHEIKKFGVFFHELYAFGPPWKSAFWLSPVQRYVMRRLAEMSDFWMTNREGSAQWLCQYAGDKPHAVLPIFSTIGELQSRSAARKNHLMVFGTAGLRTVTYRAAGRELFQWAKRQSLEIHDVGSPVTDQQVMNALATNNVIQHGRLEADKISDLLRDALFGIIAYPVGYIAKSSVFAAYCAHGLCPVLLSKGRAPSDGLLAGQHYLLGVPTGIVDADKAQQTGEGAWGWYQSHTIACHGNALRHFLTSWL</sequence>
<gene>
    <name evidence="1" type="ORF">BBC27_13650</name>
</gene>
<reference evidence="1 2" key="1">
    <citation type="submission" date="2016-07" db="EMBL/GenBank/DDBJ databases">
        <title>Draft genome of a psychrotolerant acidophile Acidithiobacillus ferrivorans strain YL15.</title>
        <authorList>
            <person name="Peng T."/>
            <person name="Ma L."/>
            <person name="Nan M."/>
            <person name="An N."/>
            <person name="Wang M."/>
            <person name="Qiu G."/>
            <person name="Zeng W."/>
        </authorList>
    </citation>
    <scope>NUCLEOTIDE SEQUENCE [LARGE SCALE GENOMIC DNA]</scope>
    <source>
        <strain evidence="1 2">YL15</strain>
    </source>
</reference>
<dbReference type="Proteomes" id="UP000093129">
    <property type="component" value="Unassembled WGS sequence"/>
</dbReference>
<evidence type="ECO:0000313" key="1">
    <source>
        <dbReference type="EMBL" id="OCB02368.1"/>
    </source>
</evidence>
<proteinExistence type="predicted"/>
<evidence type="ECO:0008006" key="3">
    <source>
        <dbReference type="Google" id="ProtNLM"/>
    </source>
</evidence>
<dbReference type="AlphaFoldDB" id="A0A1B9BXC1"/>
<dbReference type="EMBL" id="MASQ01000097">
    <property type="protein sequence ID" value="OCB02368.1"/>
    <property type="molecule type" value="Genomic_DNA"/>
</dbReference>
<accession>A0A1B9BXC1</accession>
<protein>
    <recommendedName>
        <fullName evidence="3">Glycosyltransferase family 1 protein</fullName>
    </recommendedName>
</protein>
<comment type="caution">
    <text evidence="1">The sequence shown here is derived from an EMBL/GenBank/DDBJ whole genome shotgun (WGS) entry which is preliminary data.</text>
</comment>
<name>A0A1B9BXC1_9PROT</name>
<dbReference type="RefSeq" id="WP_065413659.1">
    <property type="nucleotide sequence ID" value="NZ_MASQ01000097.1"/>
</dbReference>
<organism evidence="1 2">
    <name type="scientific">Acidithiobacillus ferrivorans</name>
    <dbReference type="NCBI Taxonomy" id="160808"/>
    <lineage>
        <taxon>Bacteria</taxon>
        <taxon>Pseudomonadati</taxon>
        <taxon>Pseudomonadota</taxon>
        <taxon>Acidithiobacillia</taxon>
        <taxon>Acidithiobacillales</taxon>
        <taxon>Acidithiobacillaceae</taxon>
        <taxon>Acidithiobacillus</taxon>
    </lineage>
</organism>
<evidence type="ECO:0000313" key="2">
    <source>
        <dbReference type="Proteomes" id="UP000093129"/>
    </source>
</evidence>